<gene>
    <name evidence="2" type="ORF">DZF97_07370</name>
    <name evidence="3" type="ORF">LIV34_002767</name>
</gene>
<dbReference type="GeneID" id="92984518"/>
<reference evidence="2 4" key="1">
    <citation type="submission" date="2018-08" db="EMBL/GenBank/DDBJ databases">
        <title>Genome Sequence of Clavibacter michiganensis Subspecies type strains, and the Atypical Peach-Colored Strains Isolated from Tomato.</title>
        <authorList>
            <person name="Osdaghi E."/>
            <person name="Portier P."/>
            <person name="Briand M."/>
            <person name="Jacques M.-A."/>
        </authorList>
    </citation>
    <scope>NUCLEOTIDE SEQUENCE [LARGE SCALE GENOMIC DNA]</scope>
    <source>
        <strain evidence="2 4">CFBP 7577</strain>
    </source>
</reference>
<proteinExistence type="predicted"/>
<accession>A0A399Q615</accession>
<sequence>MDPDLVRALAPDHETWATDDPRLLALRQRSGGGRRAVLVVDAALEAWWTERRATDPERAAAALAAQVARASAEAGPGERYLVMDHGRLTSSTRTTPPAVRDQAPPTTGRWVAYVPIERDGPADPA</sequence>
<dbReference type="AlphaFoldDB" id="A0A399Q615"/>
<feature type="region of interest" description="Disordered" evidence="1">
    <location>
        <begin position="87"/>
        <end position="108"/>
    </location>
</feature>
<protein>
    <submittedName>
        <fullName evidence="2">Uncharacterized protein</fullName>
    </submittedName>
</protein>
<evidence type="ECO:0000313" key="5">
    <source>
        <dbReference type="Proteomes" id="UP001056208"/>
    </source>
</evidence>
<dbReference type="EMBL" id="CP086345">
    <property type="protein sequence ID" value="UQB04879.1"/>
    <property type="molecule type" value="Genomic_DNA"/>
</dbReference>
<reference evidence="3" key="2">
    <citation type="submission" date="2021-11" db="EMBL/GenBank/DDBJ databases">
        <authorList>
            <person name="Li G."/>
            <person name="Jia Q."/>
            <person name="Yang F."/>
            <person name="Zhang C."/>
            <person name="Singh A."/>
            <person name="Lorenz A.J."/>
            <person name="Jackson-Ziems T."/>
            <person name="Vidaver A."/>
            <person name="Alfano J.R."/>
        </authorList>
    </citation>
    <scope>NUCLEOTIDE SEQUENCE</scope>
    <source>
        <strain evidence="3">CNK-2</strain>
    </source>
</reference>
<evidence type="ECO:0000313" key="4">
    <source>
        <dbReference type="Proteomes" id="UP000265361"/>
    </source>
</evidence>
<evidence type="ECO:0000256" key="1">
    <source>
        <dbReference type="SAM" id="MobiDB-lite"/>
    </source>
</evidence>
<evidence type="ECO:0000313" key="3">
    <source>
        <dbReference type="EMBL" id="UQB04879.1"/>
    </source>
</evidence>
<evidence type="ECO:0000313" key="2">
    <source>
        <dbReference type="EMBL" id="RIJ13132.1"/>
    </source>
</evidence>
<dbReference type="EMBL" id="QWED01000179">
    <property type="protein sequence ID" value="RIJ13132.1"/>
    <property type="molecule type" value="Genomic_DNA"/>
</dbReference>
<name>A0A399Q615_9MICO</name>
<dbReference type="Proteomes" id="UP001056208">
    <property type="component" value="Chromosome"/>
</dbReference>
<organism evidence="2 4">
    <name type="scientific">Clavibacter nebraskensis</name>
    <dbReference type="NCBI Taxonomy" id="31963"/>
    <lineage>
        <taxon>Bacteria</taxon>
        <taxon>Bacillati</taxon>
        <taxon>Actinomycetota</taxon>
        <taxon>Actinomycetes</taxon>
        <taxon>Micrococcales</taxon>
        <taxon>Microbacteriaceae</taxon>
        <taxon>Clavibacter</taxon>
    </lineage>
</organism>
<dbReference type="Proteomes" id="UP000265361">
    <property type="component" value="Unassembled WGS sequence"/>
</dbReference>
<keyword evidence="5" id="KW-1185">Reference proteome</keyword>
<dbReference type="RefSeq" id="WP_015491374.1">
    <property type="nucleotide sequence ID" value="NZ_CP033721.2"/>
</dbReference>